<reference evidence="5 6" key="1">
    <citation type="journal article" date="2017" name="Curr. Biol.">
        <title>Genome architecture and evolution of a unichromosomal asexual nematode.</title>
        <authorList>
            <person name="Fradin H."/>
            <person name="Zegar C."/>
            <person name="Gutwein M."/>
            <person name="Lucas J."/>
            <person name="Kovtun M."/>
            <person name="Corcoran D."/>
            <person name="Baugh L.R."/>
            <person name="Kiontke K."/>
            <person name="Gunsalus K."/>
            <person name="Fitch D.H."/>
            <person name="Piano F."/>
        </authorList>
    </citation>
    <scope>NUCLEOTIDE SEQUENCE [LARGE SCALE GENOMIC DNA]</scope>
    <source>
        <strain evidence="5">PF1309</strain>
    </source>
</reference>
<protein>
    <recommendedName>
        <fullName evidence="7">Ran-GTPase activating protein 1 C-terminal domain-containing protein</fullName>
    </recommendedName>
</protein>
<dbReference type="SMART" id="SM00368">
    <property type="entry name" value="LRR_RI"/>
    <property type="match status" value="6"/>
</dbReference>
<dbReference type="InterPro" id="IPR001611">
    <property type="entry name" value="Leu-rich_rpt"/>
</dbReference>
<dbReference type="GO" id="GO:0005634">
    <property type="term" value="C:nucleus"/>
    <property type="evidence" value="ECO:0007669"/>
    <property type="project" value="TreeGrafter"/>
</dbReference>
<evidence type="ECO:0000256" key="3">
    <source>
        <dbReference type="ARBA" id="ARBA00022737"/>
    </source>
</evidence>
<keyword evidence="1" id="KW-0343">GTPase activation</keyword>
<keyword evidence="2" id="KW-0433">Leucine-rich repeat</keyword>
<dbReference type="AlphaFoldDB" id="A0A2A2JRY5"/>
<evidence type="ECO:0000256" key="1">
    <source>
        <dbReference type="ARBA" id="ARBA00022468"/>
    </source>
</evidence>
<dbReference type="PANTHER" id="PTHR24113">
    <property type="entry name" value="RAN GTPASE-ACTIVATING PROTEIN 1"/>
    <property type="match status" value="1"/>
</dbReference>
<evidence type="ECO:0000313" key="6">
    <source>
        <dbReference type="Proteomes" id="UP000218231"/>
    </source>
</evidence>
<dbReference type="GO" id="GO:0031267">
    <property type="term" value="F:small GTPase binding"/>
    <property type="evidence" value="ECO:0007669"/>
    <property type="project" value="TreeGrafter"/>
</dbReference>
<keyword evidence="6" id="KW-1185">Reference proteome</keyword>
<dbReference type="InterPro" id="IPR027038">
    <property type="entry name" value="RanGap"/>
</dbReference>
<dbReference type="GO" id="GO:0005829">
    <property type="term" value="C:cytosol"/>
    <property type="evidence" value="ECO:0007669"/>
    <property type="project" value="TreeGrafter"/>
</dbReference>
<dbReference type="Gene3D" id="3.80.10.10">
    <property type="entry name" value="Ribonuclease Inhibitor"/>
    <property type="match status" value="1"/>
</dbReference>
<dbReference type="SUPFAM" id="SSF52047">
    <property type="entry name" value="RNI-like"/>
    <property type="match status" value="1"/>
</dbReference>
<name>A0A2A2JRY5_9BILA</name>
<dbReference type="InterPro" id="IPR032675">
    <property type="entry name" value="LRR_dom_sf"/>
</dbReference>
<evidence type="ECO:0000256" key="4">
    <source>
        <dbReference type="SAM" id="MobiDB-lite"/>
    </source>
</evidence>
<gene>
    <name evidence="5" type="ORF">WR25_07027</name>
</gene>
<organism evidence="5 6">
    <name type="scientific">Diploscapter pachys</name>
    <dbReference type="NCBI Taxonomy" id="2018661"/>
    <lineage>
        <taxon>Eukaryota</taxon>
        <taxon>Metazoa</taxon>
        <taxon>Ecdysozoa</taxon>
        <taxon>Nematoda</taxon>
        <taxon>Chromadorea</taxon>
        <taxon>Rhabditida</taxon>
        <taxon>Rhabditina</taxon>
        <taxon>Rhabditomorpha</taxon>
        <taxon>Rhabditoidea</taxon>
        <taxon>Rhabditidae</taxon>
        <taxon>Diploscapter</taxon>
    </lineage>
</organism>
<sequence length="375" mass="41389">MFIIGNQKPQQTQQKIPFDTVLSFAGLQLKTMEQVESMATRIEQAPCVETLILCGNSIGVDEGKRLAKALERHGELKKLIFCDMFTGRLRSEIPETIKSMLSAVTKSGAQIQALNVADNAFGPIGAESISEFLLSPACNTLQILDLNNTGLGEGAMIISRCLLEMKENAKREGRVFCLKTFKCDRNRLYSAGGSALSKAVKGLGTLEHFSMMGCTIQWQGIVDIAQSLTFNPHLKRINVSDNLPGSKGSRQIAEALKHLKELEDVVLEDLLLRNAAVDVVKALCDGQHRNLKKLNLCGNQIKFDAGRAIIEIWKRNGDMPLLWLGLNAFGEDGFEEFEQLIEGYSNIDLGDLEEDEYVSGEEDDDESDTEDDDAN</sequence>
<dbReference type="GO" id="GO:0006913">
    <property type="term" value="P:nucleocytoplasmic transport"/>
    <property type="evidence" value="ECO:0007669"/>
    <property type="project" value="TreeGrafter"/>
</dbReference>
<evidence type="ECO:0008006" key="7">
    <source>
        <dbReference type="Google" id="ProtNLM"/>
    </source>
</evidence>
<dbReference type="GO" id="GO:0048471">
    <property type="term" value="C:perinuclear region of cytoplasm"/>
    <property type="evidence" value="ECO:0007669"/>
    <property type="project" value="TreeGrafter"/>
</dbReference>
<dbReference type="Proteomes" id="UP000218231">
    <property type="component" value="Unassembled WGS sequence"/>
</dbReference>
<dbReference type="EMBL" id="LIAE01010258">
    <property type="protein sequence ID" value="PAV64440.1"/>
    <property type="molecule type" value="Genomic_DNA"/>
</dbReference>
<dbReference type="OrthoDB" id="184583at2759"/>
<comment type="caution">
    <text evidence="5">The sequence shown here is derived from an EMBL/GenBank/DDBJ whole genome shotgun (WGS) entry which is preliminary data.</text>
</comment>
<proteinExistence type="predicted"/>
<dbReference type="GO" id="GO:0005096">
    <property type="term" value="F:GTPase activator activity"/>
    <property type="evidence" value="ECO:0007669"/>
    <property type="project" value="UniProtKB-KW"/>
</dbReference>
<evidence type="ECO:0000313" key="5">
    <source>
        <dbReference type="EMBL" id="PAV64440.1"/>
    </source>
</evidence>
<evidence type="ECO:0000256" key="2">
    <source>
        <dbReference type="ARBA" id="ARBA00022614"/>
    </source>
</evidence>
<dbReference type="STRING" id="2018661.A0A2A2JRY5"/>
<feature type="region of interest" description="Disordered" evidence="4">
    <location>
        <begin position="350"/>
        <end position="375"/>
    </location>
</feature>
<dbReference type="PANTHER" id="PTHR24113:SF12">
    <property type="entry name" value="RAN GTPASE-ACTIVATING PROTEIN 1"/>
    <property type="match status" value="1"/>
</dbReference>
<keyword evidence="3" id="KW-0677">Repeat</keyword>
<dbReference type="Pfam" id="PF13516">
    <property type="entry name" value="LRR_6"/>
    <property type="match status" value="1"/>
</dbReference>
<accession>A0A2A2JRY5</accession>